<dbReference type="Proteomes" id="UP000790709">
    <property type="component" value="Unassembled WGS sequence"/>
</dbReference>
<gene>
    <name evidence="1" type="ORF">BV22DRAFT_1052109</name>
</gene>
<sequence length="252" mass="27709">MSSVNTPVPANTTTGTSDDTIEIPSSPVNIADDDAKLREMKRKQDEELEKKRLEAAEKKARETEEKRERERQQAEEVEHQRKAAEAEKVWAEAEPAKQRPAGSASGCVAGSARSGGKGKGKGKATEGAGETPEEPDVMMEDEEPVVMANKCQECETKKKDCRAVVRGSKPIACKACRKSKVKCSLLPELERKRDQARTVVSPRGGKKRKKNKIAAAIAEGENQWDLEGEHRDNRDMLGALSQSMMGLTEEVH</sequence>
<protein>
    <submittedName>
        <fullName evidence="1">Uncharacterized protein</fullName>
    </submittedName>
</protein>
<proteinExistence type="predicted"/>
<evidence type="ECO:0000313" key="2">
    <source>
        <dbReference type="Proteomes" id="UP000790709"/>
    </source>
</evidence>
<accession>A0ACB8AXB9</accession>
<comment type="caution">
    <text evidence="1">The sequence shown here is derived from an EMBL/GenBank/DDBJ whole genome shotgun (WGS) entry which is preliminary data.</text>
</comment>
<evidence type="ECO:0000313" key="1">
    <source>
        <dbReference type="EMBL" id="KAH7917909.1"/>
    </source>
</evidence>
<dbReference type="EMBL" id="MU266901">
    <property type="protein sequence ID" value="KAH7917909.1"/>
    <property type="molecule type" value="Genomic_DNA"/>
</dbReference>
<organism evidence="1 2">
    <name type="scientific">Leucogyrophana mollusca</name>
    <dbReference type="NCBI Taxonomy" id="85980"/>
    <lineage>
        <taxon>Eukaryota</taxon>
        <taxon>Fungi</taxon>
        <taxon>Dikarya</taxon>
        <taxon>Basidiomycota</taxon>
        <taxon>Agaricomycotina</taxon>
        <taxon>Agaricomycetes</taxon>
        <taxon>Agaricomycetidae</taxon>
        <taxon>Boletales</taxon>
        <taxon>Boletales incertae sedis</taxon>
        <taxon>Leucogyrophana</taxon>
    </lineage>
</organism>
<reference evidence="1" key="1">
    <citation type="journal article" date="2021" name="New Phytol.">
        <title>Evolutionary innovations through gain and loss of genes in the ectomycorrhizal Boletales.</title>
        <authorList>
            <person name="Wu G."/>
            <person name="Miyauchi S."/>
            <person name="Morin E."/>
            <person name="Kuo A."/>
            <person name="Drula E."/>
            <person name="Varga T."/>
            <person name="Kohler A."/>
            <person name="Feng B."/>
            <person name="Cao Y."/>
            <person name="Lipzen A."/>
            <person name="Daum C."/>
            <person name="Hundley H."/>
            <person name="Pangilinan J."/>
            <person name="Johnson J."/>
            <person name="Barry K."/>
            <person name="LaButti K."/>
            <person name="Ng V."/>
            <person name="Ahrendt S."/>
            <person name="Min B."/>
            <person name="Choi I.G."/>
            <person name="Park H."/>
            <person name="Plett J.M."/>
            <person name="Magnuson J."/>
            <person name="Spatafora J.W."/>
            <person name="Nagy L.G."/>
            <person name="Henrissat B."/>
            <person name="Grigoriev I.V."/>
            <person name="Yang Z.L."/>
            <person name="Xu J."/>
            <person name="Martin F.M."/>
        </authorList>
    </citation>
    <scope>NUCLEOTIDE SEQUENCE</scope>
    <source>
        <strain evidence="1">KUC20120723A-06</strain>
    </source>
</reference>
<name>A0ACB8AXB9_9AGAM</name>
<keyword evidence="2" id="KW-1185">Reference proteome</keyword>